<protein>
    <submittedName>
        <fullName evidence="1">Uncharacterized protein</fullName>
    </submittedName>
</protein>
<dbReference type="RefSeq" id="WP_105727339.1">
    <property type="nucleotide sequence ID" value="NZ_PVBS01000004.1"/>
</dbReference>
<evidence type="ECO:0000313" key="2">
    <source>
        <dbReference type="Proteomes" id="UP000238642"/>
    </source>
</evidence>
<dbReference type="Proteomes" id="UP000238642">
    <property type="component" value="Unassembled WGS sequence"/>
</dbReference>
<organism evidence="1 2">
    <name type="scientific">Sphingobacterium gobiense</name>
    <dbReference type="NCBI Taxonomy" id="1382456"/>
    <lineage>
        <taxon>Bacteria</taxon>
        <taxon>Pseudomonadati</taxon>
        <taxon>Bacteroidota</taxon>
        <taxon>Sphingobacteriia</taxon>
        <taxon>Sphingobacteriales</taxon>
        <taxon>Sphingobacteriaceae</taxon>
        <taxon>Sphingobacterium</taxon>
    </lineage>
</organism>
<sequence length="328" mass="37178">MKAKKQTKTNALIPQADTTEAIAWNESVKLAAMLLHWNIADGSFDLIRLMHMHQVWSAQRILKQDDQLLAQLLDQWPIADTAPRIWACFHIGPYALISRALIKKGIGIAVLLKDDVYEEQHQVYVKHFRSYFGHDPRSSELQFIRSGSKASLIQLKRCLADGLHVVCFVDGQEGGTSVKSRATIQLYNTEIDVRLGVAMLSHWTKVPVRPLVLTVQGEELHVRSPADYKVEAYEDYTSLLQNCYNIIATLTPQELVQWDVVPTLFDTLMPGRPTEESKATLFKNALWIPIFVRGQHILVDLRSGVGVSISRSEHQLIYGYIQEIMASF</sequence>
<dbReference type="AlphaFoldDB" id="A0A2S9JG31"/>
<name>A0A2S9JG31_9SPHI</name>
<dbReference type="OrthoDB" id="708503at2"/>
<dbReference type="EMBL" id="PVBS01000004">
    <property type="protein sequence ID" value="PRD51903.1"/>
    <property type="molecule type" value="Genomic_DNA"/>
</dbReference>
<evidence type="ECO:0000313" key="1">
    <source>
        <dbReference type="EMBL" id="PRD51903.1"/>
    </source>
</evidence>
<comment type="caution">
    <text evidence="1">The sequence shown here is derived from an EMBL/GenBank/DDBJ whole genome shotgun (WGS) entry which is preliminary data.</text>
</comment>
<reference evidence="1 2" key="1">
    <citation type="submission" date="2018-02" db="EMBL/GenBank/DDBJ databases">
        <title>The draft genome of Sphingobacterium gobiense H7.</title>
        <authorList>
            <person name="Li L."/>
            <person name="Liu L."/>
            <person name="Zhang X."/>
            <person name="Wang T."/>
            <person name="Liang L."/>
        </authorList>
    </citation>
    <scope>NUCLEOTIDE SEQUENCE [LARGE SCALE GENOMIC DNA]</scope>
    <source>
        <strain evidence="1 2">ACCC 05757</strain>
    </source>
</reference>
<keyword evidence="2" id="KW-1185">Reference proteome</keyword>
<proteinExistence type="predicted"/>
<gene>
    <name evidence="1" type="ORF">C5749_16515</name>
</gene>
<accession>A0A2S9JG31</accession>